<keyword evidence="2" id="KW-0645">Protease</keyword>
<proteinExistence type="inferred from homology"/>
<dbReference type="InterPro" id="IPR000209">
    <property type="entry name" value="Peptidase_S8/S53_dom"/>
</dbReference>
<dbReference type="Pfam" id="PF00082">
    <property type="entry name" value="Peptidase_S8"/>
    <property type="match status" value="1"/>
</dbReference>
<protein>
    <submittedName>
        <fullName evidence="8">Subtilase family protein isoform 1</fullName>
    </submittedName>
</protein>
<keyword evidence="3" id="KW-0732">Signal</keyword>
<dbReference type="AlphaFoldDB" id="A0A6A3BZN9"/>
<dbReference type="PANTHER" id="PTHR10795">
    <property type="entry name" value="PROPROTEIN CONVERTASE SUBTILISIN/KEXIN"/>
    <property type="match status" value="1"/>
</dbReference>
<sequence length="377" mass="40839">MFKKALMIPPPGGLFYKRAPFQSKHRMEQKGMKTLLLCVMINDYEHQAAMMGKIVLLLLIFIATASNASKNMQAYIVHMDKTMMTTSDQSPGNSKQWYESLSTKQLESLKGLDGFLSATTDEMLSLHTTRSPQFLGLEPGKGLWSASYLESDVIIGVVDSGIRPEHVSFNYEGLPPVPIRWKGACEEGTKFLQSNCSRKLIGARAFFQGYEAAVGRINGTKDYRSARDAEGHGTHTASTAAAIDQAIADGVDVLSLSLGGSDKPYYSDNIAIGSFHAIKNGVFVSCSAGNSGPSSSIVSNTSPWIMTIAASYLDRSFETTVKLGDGEAFEGSSLYVGKATKQLRLVYANSAGDISESYCVDGSLKKKIVKNKIVVCQ</sequence>
<keyword evidence="5" id="KW-0720">Serine protease</keyword>
<accession>A0A6A3BZN9</accession>
<evidence type="ECO:0000256" key="6">
    <source>
        <dbReference type="PROSITE-ProRule" id="PRU01240"/>
    </source>
</evidence>
<reference evidence="8" key="1">
    <citation type="submission" date="2019-09" db="EMBL/GenBank/DDBJ databases">
        <title>Draft genome information of white flower Hibiscus syriacus.</title>
        <authorList>
            <person name="Kim Y.-M."/>
        </authorList>
    </citation>
    <scope>NUCLEOTIDE SEQUENCE [LARGE SCALE GENOMIC DNA]</scope>
    <source>
        <strain evidence="8">YM2019G1</strain>
    </source>
</reference>
<dbReference type="InterPro" id="IPR036852">
    <property type="entry name" value="Peptidase_S8/S53_dom_sf"/>
</dbReference>
<evidence type="ECO:0000259" key="7">
    <source>
        <dbReference type="Pfam" id="PF00082"/>
    </source>
</evidence>
<dbReference type="Gene3D" id="3.40.50.200">
    <property type="entry name" value="Peptidase S8/S53 domain"/>
    <property type="match status" value="2"/>
</dbReference>
<dbReference type="InterPro" id="IPR045051">
    <property type="entry name" value="SBT"/>
</dbReference>
<dbReference type="EMBL" id="VEPZ02000572">
    <property type="protein sequence ID" value="KAE8722166.1"/>
    <property type="molecule type" value="Genomic_DNA"/>
</dbReference>
<dbReference type="Proteomes" id="UP000436088">
    <property type="component" value="Unassembled WGS sequence"/>
</dbReference>
<comment type="caution">
    <text evidence="6">Lacks conserved residue(s) required for the propagation of feature annotation.</text>
</comment>
<evidence type="ECO:0000313" key="9">
    <source>
        <dbReference type="Proteomes" id="UP000436088"/>
    </source>
</evidence>
<evidence type="ECO:0000256" key="2">
    <source>
        <dbReference type="ARBA" id="ARBA00022670"/>
    </source>
</evidence>
<feature type="domain" description="Peptidase S8/S53" evidence="7">
    <location>
        <begin position="151"/>
        <end position="244"/>
    </location>
</feature>
<evidence type="ECO:0000256" key="3">
    <source>
        <dbReference type="ARBA" id="ARBA00022729"/>
    </source>
</evidence>
<dbReference type="GO" id="GO:0004252">
    <property type="term" value="F:serine-type endopeptidase activity"/>
    <property type="evidence" value="ECO:0007669"/>
    <property type="project" value="InterPro"/>
</dbReference>
<keyword evidence="9" id="KW-1185">Reference proteome</keyword>
<dbReference type="InterPro" id="IPR015500">
    <property type="entry name" value="Peptidase_S8_subtilisin-rel"/>
</dbReference>
<dbReference type="Gene3D" id="3.50.30.30">
    <property type="match status" value="1"/>
</dbReference>
<evidence type="ECO:0000256" key="5">
    <source>
        <dbReference type="ARBA" id="ARBA00022825"/>
    </source>
</evidence>
<dbReference type="PRINTS" id="PR00723">
    <property type="entry name" value="SUBTILISIN"/>
</dbReference>
<dbReference type="SUPFAM" id="SSF52743">
    <property type="entry name" value="Subtilisin-like"/>
    <property type="match status" value="1"/>
</dbReference>
<evidence type="ECO:0000313" key="8">
    <source>
        <dbReference type="EMBL" id="KAE8722166.1"/>
    </source>
</evidence>
<dbReference type="PROSITE" id="PS00136">
    <property type="entry name" value="SUBTILASE_ASP"/>
    <property type="match status" value="1"/>
</dbReference>
<organism evidence="8 9">
    <name type="scientific">Hibiscus syriacus</name>
    <name type="common">Rose of Sharon</name>
    <dbReference type="NCBI Taxonomy" id="106335"/>
    <lineage>
        <taxon>Eukaryota</taxon>
        <taxon>Viridiplantae</taxon>
        <taxon>Streptophyta</taxon>
        <taxon>Embryophyta</taxon>
        <taxon>Tracheophyta</taxon>
        <taxon>Spermatophyta</taxon>
        <taxon>Magnoliopsida</taxon>
        <taxon>eudicotyledons</taxon>
        <taxon>Gunneridae</taxon>
        <taxon>Pentapetalae</taxon>
        <taxon>rosids</taxon>
        <taxon>malvids</taxon>
        <taxon>Malvales</taxon>
        <taxon>Malvaceae</taxon>
        <taxon>Malvoideae</taxon>
        <taxon>Hibiscus</taxon>
    </lineage>
</organism>
<dbReference type="PROSITE" id="PS51892">
    <property type="entry name" value="SUBTILASE"/>
    <property type="match status" value="1"/>
</dbReference>
<dbReference type="GO" id="GO:0006508">
    <property type="term" value="P:proteolysis"/>
    <property type="evidence" value="ECO:0007669"/>
    <property type="project" value="UniProtKB-KW"/>
</dbReference>
<evidence type="ECO:0000256" key="4">
    <source>
        <dbReference type="ARBA" id="ARBA00022801"/>
    </source>
</evidence>
<keyword evidence="4" id="KW-0378">Hydrolase</keyword>
<name>A0A6A3BZN9_HIBSY</name>
<evidence type="ECO:0000256" key="1">
    <source>
        <dbReference type="ARBA" id="ARBA00011073"/>
    </source>
</evidence>
<dbReference type="InterPro" id="IPR023827">
    <property type="entry name" value="Peptidase_S8_Asp-AS"/>
</dbReference>
<gene>
    <name evidence="8" type="ORF">F3Y22_tig00014370pilonHSYRG00136</name>
</gene>
<comment type="similarity">
    <text evidence="1 6">Belongs to the peptidase S8 family.</text>
</comment>
<comment type="caution">
    <text evidence="8">The sequence shown here is derived from an EMBL/GenBank/DDBJ whole genome shotgun (WGS) entry which is preliminary data.</text>
</comment>